<protein>
    <recommendedName>
        <fullName evidence="3">ATP-grasp domain-containing protein</fullName>
    </recommendedName>
</protein>
<dbReference type="VEuPathDB" id="AmoebaDB:FDP41_008794"/>
<dbReference type="Proteomes" id="UP000444721">
    <property type="component" value="Unassembled WGS sequence"/>
</dbReference>
<reference evidence="1 2" key="1">
    <citation type="journal article" date="2019" name="Sci. Rep.">
        <title>Nanopore sequencing improves the draft genome of the human pathogenic amoeba Naegleria fowleri.</title>
        <authorList>
            <person name="Liechti N."/>
            <person name="Schurch N."/>
            <person name="Bruggmann R."/>
            <person name="Wittwer M."/>
        </authorList>
    </citation>
    <scope>NUCLEOTIDE SEQUENCE [LARGE SCALE GENOMIC DNA]</scope>
    <source>
        <strain evidence="1 2">ATCC 30894</strain>
    </source>
</reference>
<sequence>MTSNILILGDKEIHTETIGTKLQKQGCQVIHFSPNDNPEISLSFQGSEFHCEISHTMDHQTDYYNFQEFDRVWNRMKFGTMIEWKHPMEKLASDFSKASWKQVMSSLENIFPHHQDGNGPQWIDAFGTLNLNGNKPFQLKLAHECGLKIPEWTCITNRKESLKSFEMPSFHSSSPRYGMIMKTLSLCVAPPCNSMFTIPISYNQLSEKELSLSPMIFQHKIERRRDFRITIVGKGKQAKMFIAGIEIKKEEEGGGVDWRAYQHESERFTKIEENALDSKTRQCLLEYHDRSGLHFGAYDLIEDPHNGNVVFLECNPQGNWLWIDSLLNMGITEEIVNLLKGD</sequence>
<dbReference type="EMBL" id="VFQX01000064">
    <property type="protein sequence ID" value="KAF0972942.1"/>
    <property type="molecule type" value="Genomic_DNA"/>
</dbReference>
<name>A0A6A5BDN4_NAEFO</name>
<dbReference type="AlphaFoldDB" id="A0A6A5BDN4"/>
<dbReference type="Gene3D" id="3.30.470.20">
    <property type="entry name" value="ATP-grasp fold, B domain"/>
    <property type="match status" value="1"/>
</dbReference>
<organism evidence="1 2">
    <name type="scientific">Naegleria fowleri</name>
    <name type="common">Brain eating amoeba</name>
    <dbReference type="NCBI Taxonomy" id="5763"/>
    <lineage>
        <taxon>Eukaryota</taxon>
        <taxon>Discoba</taxon>
        <taxon>Heterolobosea</taxon>
        <taxon>Tetramitia</taxon>
        <taxon>Eutetramitia</taxon>
        <taxon>Vahlkampfiidae</taxon>
        <taxon>Naegleria</taxon>
    </lineage>
</organism>
<keyword evidence="2" id="KW-1185">Reference proteome</keyword>
<dbReference type="VEuPathDB" id="AmoebaDB:NF0095160"/>
<evidence type="ECO:0000313" key="1">
    <source>
        <dbReference type="EMBL" id="KAF0972942.1"/>
    </source>
</evidence>
<dbReference type="RefSeq" id="XP_044557656.1">
    <property type="nucleotide sequence ID" value="XM_044712685.1"/>
</dbReference>
<comment type="caution">
    <text evidence="1">The sequence shown here is derived from an EMBL/GenBank/DDBJ whole genome shotgun (WGS) entry which is preliminary data.</text>
</comment>
<accession>A0A6A5BDN4</accession>
<evidence type="ECO:0000313" key="2">
    <source>
        <dbReference type="Proteomes" id="UP000444721"/>
    </source>
</evidence>
<dbReference type="GeneID" id="68116012"/>
<dbReference type="SUPFAM" id="SSF56059">
    <property type="entry name" value="Glutathione synthetase ATP-binding domain-like"/>
    <property type="match status" value="1"/>
</dbReference>
<proteinExistence type="predicted"/>
<dbReference type="VEuPathDB" id="AmoebaDB:NfTy_010430"/>
<evidence type="ECO:0008006" key="3">
    <source>
        <dbReference type="Google" id="ProtNLM"/>
    </source>
</evidence>
<gene>
    <name evidence="1" type="ORF">FDP41_008794</name>
</gene>
<dbReference type="OrthoDB" id="5949785at2759"/>